<evidence type="ECO:0000313" key="2">
    <source>
        <dbReference type="EMBL" id="EKO14343.1"/>
    </source>
</evidence>
<keyword evidence="1" id="KW-0472">Membrane</keyword>
<accession>A0A0E2B0R2</accession>
<feature type="transmembrane region" description="Helical" evidence="1">
    <location>
        <begin position="469"/>
        <end position="490"/>
    </location>
</feature>
<feature type="transmembrane region" description="Helical" evidence="1">
    <location>
        <begin position="201"/>
        <end position="222"/>
    </location>
</feature>
<feature type="transmembrane region" description="Helical" evidence="1">
    <location>
        <begin position="102"/>
        <end position="121"/>
    </location>
</feature>
<dbReference type="Proteomes" id="UP000006253">
    <property type="component" value="Unassembled WGS sequence"/>
</dbReference>
<evidence type="ECO:0000256" key="1">
    <source>
        <dbReference type="SAM" id="Phobius"/>
    </source>
</evidence>
<organism evidence="2 3">
    <name type="scientific">Leptospira kirschneri str. H1</name>
    <dbReference type="NCBI Taxonomy" id="1049966"/>
    <lineage>
        <taxon>Bacteria</taxon>
        <taxon>Pseudomonadati</taxon>
        <taxon>Spirochaetota</taxon>
        <taxon>Spirochaetia</taxon>
        <taxon>Leptospirales</taxon>
        <taxon>Leptospiraceae</taxon>
        <taxon>Leptospira</taxon>
    </lineage>
</organism>
<keyword evidence="1" id="KW-1133">Transmembrane helix</keyword>
<feature type="transmembrane region" description="Helical" evidence="1">
    <location>
        <begin position="502"/>
        <end position="530"/>
    </location>
</feature>
<reference evidence="2 3" key="1">
    <citation type="submission" date="2012-10" db="EMBL/GenBank/DDBJ databases">
        <authorList>
            <person name="Harkins D.M."/>
            <person name="Durkin A.S."/>
            <person name="Brinkac L.M."/>
            <person name="Selengut J.D."/>
            <person name="Sanka R."/>
            <person name="DePew J."/>
            <person name="Purushe J."/>
            <person name="Peacock S.J."/>
            <person name="Thaipadungpanit J."/>
            <person name="Wuthiekanun V.W."/>
            <person name="Day N.P."/>
            <person name="Vinetz J.M."/>
            <person name="Sutton G.G."/>
            <person name="Nelson W.C."/>
            <person name="Fouts D.E."/>
        </authorList>
    </citation>
    <scope>NUCLEOTIDE SEQUENCE [LARGE SCALE GENOMIC DNA]</scope>
    <source>
        <strain evidence="2 3">H1</strain>
    </source>
</reference>
<comment type="caution">
    <text evidence="2">The sequence shown here is derived from an EMBL/GenBank/DDBJ whole genome shotgun (WGS) entry which is preliminary data.</text>
</comment>
<feature type="transmembrane region" description="Helical" evidence="1">
    <location>
        <begin position="242"/>
        <end position="265"/>
    </location>
</feature>
<name>A0A0E2B0R2_9LEPT</name>
<feature type="transmembrane region" description="Helical" evidence="1">
    <location>
        <begin position="161"/>
        <end position="181"/>
    </location>
</feature>
<proteinExistence type="predicted"/>
<sequence>MIVFRLKSESFSKSFLFVSGLFHKLKPLRTPTFFGLILCSVISYLLFRSFLFVRETEGAGMIAIGTIQFLFGLIPNLYHRKPGRIFTMAGALVLPGLLYDKTVIFGSLSGLFAGAILGIFLRQYISTFHSQTVNEEDPIFRFFYINRPYKSSLPFYQNPKVGILIFCLLLLIERFFTYFNAPPFKGFGILDMTYLPGISSRYAFGLSLDFLGSWVLVILYFLAEESSSHESDSPVKYWRQGLFAGVFLNILLLLIQGFTLGSVIPFTPIIGGSYSVSGFLVDSKSLNWFFPLWIAYFFYYLNSKSWRSPTKIILSAGLLFPFLVLGKHFSAGSWILLFTLLTYGYSVINFPKIRNRWWKLSYIPVCMMVWIIFVVLILWIGSFSWSFESWQELHQTWIKSFRSPGGGIFRFLDLYGGEGWLQTKSAWNWTKQSIWLGNGAGSFVLNWIDSRSSNPIPLGGMRELELSSFLFLLHDGGIFLILIFLGWIGLEIALRDHWKVLILLLPISIFFMPWTGSSGTVAFFCLWLITSASSQTRQLHRAFGGGFNLISLFLGTFFLFYSLIKIAPNLWGPEFRYAELKSYQLMAKKQDLIQNGIRYHEFSSGATWVLASKAPLSLRAFVPEGKNFSKRDKIHIRWSFLGSDWVEIQSKTLPLFANVSSIGLTVPGNAKYLKAEILRSSFFETSMDGFAISAEDFDGLNRIR</sequence>
<keyword evidence="1" id="KW-0812">Transmembrane</keyword>
<dbReference type="AlphaFoldDB" id="A0A0E2B0R2"/>
<gene>
    <name evidence="2" type="ORF">LEP1GSC081_0847</name>
</gene>
<feature type="transmembrane region" description="Helical" evidence="1">
    <location>
        <begin position="28"/>
        <end position="47"/>
    </location>
</feature>
<protein>
    <submittedName>
        <fullName evidence="2">Putative membrane protein</fullName>
    </submittedName>
</protein>
<evidence type="ECO:0000313" key="3">
    <source>
        <dbReference type="Proteomes" id="UP000006253"/>
    </source>
</evidence>
<feature type="transmembrane region" description="Helical" evidence="1">
    <location>
        <begin position="542"/>
        <end position="564"/>
    </location>
</feature>
<dbReference type="EMBL" id="AHMY02000056">
    <property type="protein sequence ID" value="EKO14343.1"/>
    <property type="molecule type" value="Genomic_DNA"/>
</dbReference>
<feature type="transmembrane region" description="Helical" evidence="1">
    <location>
        <begin position="59"/>
        <end position="78"/>
    </location>
</feature>
<feature type="transmembrane region" description="Helical" evidence="1">
    <location>
        <begin position="360"/>
        <end position="380"/>
    </location>
</feature>
<feature type="transmembrane region" description="Helical" evidence="1">
    <location>
        <begin position="285"/>
        <end position="301"/>
    </location>
</feature>